<dbReference type="AlphaFoldDB" id="A0A8S0S1A1"/>
<evidence type="ECO:0000313" key="2">
    <source>
        <dbReference type="Proteomes" id="UP000594638"/>
    </source>
</evidence>
<protein>
    <submittedName>
        <fullName evidence="1">Uncharacterized protein</fullName>
    </submittedName>
</protein>
<name>A0A8S0S1A1_OLEEU</name>
<dbReference type="EMBL" id="CACTIH010003856">
    <property type="protein sequence ID" value="CAA2986362.1"/>
    <property type="molecule type" value="Genomic_DNA"/>
</dbReference>
<sequence length="249" mass="27885">MCAGHVRDAARFLGISWQFLGLSVQAMFGTRCASHPNFHVFLDNFLDTVCRQCPGLVGAAVGIQHDFQVLLGEQFLDMVFRPCPGRGNSGKFLGTMYRARSGRVLAVVGTQPDFQAFIGHVRDASWPWQGRSLIFRQLLEHGVHAVFGTRLGHGRDAAWFPRIFRQFLGHGVWAMSRMLSCLGCIMAKARTESIFMQFWAVSRTRCGSHVQDVAGTHLDFHVFLGNFWNTMCRQSSGRIWSAVGMQPGF</sequence>
<organism evidence="1 2">
    <name type="scientific">Olea europaea subsp. europaea</name>
    <dbReference type="NCBI Taxonomy" id="158383"/>
    <lineage>
        <taxon>Eukaryota</taxon>
        <taxon>Viridiplantae</taxon>
        <taxon>Streptophyta</taxon>
        <taxon>Embryophyta</taxon>
        <taxon>Tracheophyta</taxon>
        <taxon>Spermatophyta</taxon>
        <taxon>Magnoliopsida</taxon>
        <taxon>eudicotyledons</taxon>
        <taxon>Gunneridae</taxon>
        <taxon>Pentapetalae</taxon>
        <taxon>asterids</taxon>
        <taxon>lamiids</taxon>
        <taxon>Lamiales</taxon>
        <taxon>Oleaceae</taxon>
        <taxon>Oleeae</taxon>
        <taxon>Olea</taxon>
    </lineage>
</organism>
<evidence type="ECO:0000313" key="1">
    <source>
        <dbReference type="EMBL" id="CAA2986362.1"/>
    </source>
</evidence>
<comment type="caution">
    <text evidence="1">The sequence shown here is derived from an EMBL/GenBank/DDBJ whole genome shotgun (WGS) entry which is preliminary data.</text>
</comment>
<accession>A0A8S0S1A1</accession>
<dbReference type="Proteomes" id="UP000594638">
    <property type="component" value="Unassembled WGS sequence"/>
</dbReference>
<proteinExistence type="predicted"/>
<dbReference type="Gramene" id="OE9A092296T1">
    <property type="protein sequence ID" value="OE9A092296C1"/>
    <property type="gene ID" value="OE9A092296"/>
</dbReference>
<gene>
    <name evidence="1" type="ORF">OLEA9_A092296</name>
</gene>
<keyword evidence="2" id="KW-1185">Reference proteome</keyword>
<reference evidence="1 2" key="1">
    <citation type="submission" date="2019-12" db="EMBL/GenBank/DDBJ databases">
        <authorList>
            <person name="Alioto T."/>
            <person name="Alioto T."/>
            <person name="Gomez Garrido J."/>
        </authorList>
    </citation>
    <scope>NUCLEOTIDE SEQUENCE [LARGE SCALE GENOMIC DNA]</scope>
</reference>